<accession>A0ABU0YFK8</accession>
<dbReference type="PIRSF" id="PIRSF004789">
    <property type="entry name" value="DR1281"/>
    <property type="match status" value="1"/>
</dbReference>
<organism evidence="1 2">
    <name type="scientific">Dongia sedimenti</name>
    <dbReference type="NCBI Taxonomy" id="3064282"/>
    <lineage>
        <taxon>Bacteria</taxon>
        <taxon>Pseudomonadati</taxon>
        <taxon>Pseudomonadota</taxon>
        <taxon>Alphaproteobacteria</taxon>
        <taxon>Rhodospirillales</taxon>
        <taxon>Dongiaceae</taxon>
        <taxon>Dongia</taxon>
    </lineage>
</organism>
<reference evidence="2" key="1">
    <citation type="submission" date="2023-08" db="EMBL/GenBank/DDBJ databases">
        <title>Rhodospirillaceae gen. nov., a novel taxon isolated from the Yangtze River Yuezi River estuary sludge.</title>
        <authorList>
            <person name="Ruan L."/>
        </authorList>
    </citation>
    <scope>NUCLEOTIDE SEQUENCE [LARGE SCALE GENOMIC DNA]</scope>
    <source>
        <strain evidence="2">R-7</strain>
    </source>
</reference>
<dbReference type="SUPFAM" id="SSF56300">
    <property type="entry name" value="Metallo-dependent phosphatases"/>
    <property type="match status" value="1"/>
</dbReference>
<dbReference type="Pfam" id="PF13277">
    <property type="entry name" value="YmdB"/>
    <property type="match status" value="1"/>
</dbReference>
<dbReference type="CDD" id="cd07382">
    <property type="entry name" value="MPP_DR1281"/>
    <property type="match status" value="1"/>
</dbReference>
<evidence type="ECO:0000313" key="2">
    <source>
        <dbReference type="Proteomes" id="UP001230156"/>
    </source>
</evidence>
<gene>
    <name evidence="1" type="ORF">Q8A70_02380</name>
</gene>
<evidence type="ECO:0000313" key="1">
    <source>
        <dbReference type="EMBL" id="MDQ7246490.1"/>
    </source>
</evidence>
<dbReference type="RefSeq" id="WP_379953881.1">
    <property type="nucleotide sequence ID" value="NZ_JAUYVI010000001.1"/>
</dbReference>
<protein>
    <submittedName>
        <fullName evidence="1">TIGR00282 family metallophosphoesterase</fullName>
    </submittedName>
</protein>
<proteinExistence type="predicted"/>
<dbReference type="InterPro" id="IPR005235">
    <property type="entry name" value="YmdB-like"/>
</dbReference>
<comment type="caution">
    <text evidence="1">The sequence shown here is derived from an EMBL/GenBank/DDBJ whole genome shotgun (WGS) entry which is preliminary data.</text>
</comment>
<dbReference type="InterPro" id="IPR029052">
    <property type="entry name" value="Metallo-depent_PP-like"/>
</dbReference>
<dbReference type="EMBL" id="JAUYVI010000001">
    <property type="protein sequence ID" value="MDQ7246490.1"/>
    <property type="molecule type" value="Genomic_DNA"/>
</dbReference>
<keyword evidence="2" id="KW-1185">Reference proteome</keyword>
<dbReference type="PANTHER" id="PTHR36303">
    <property type="entry name" value="2',3'-CYCLIC-NUCLEOTIDE 2'-PHOSPHODIESTERASE"/>
    <property type="match status" value="1"/>
</dbReference>
<dbReference type="NCBIfam" id="TIGR00282">
    <property type="entry name" value="TIGR00282 family metallophosphoesterase"/>
    <property type="match status" value="1"/>
</dbReference>
<name>A0ABU0YFK8_9PROT</name>
<sequence length="276" mass="29418">MRILFCGDLVGRSGRDVVVERLPALRRDLDLDLVVANGENAAGGFGITQKICDELYKAGVDCITTGNHVWDQKETIAFIGSDPRLLRPINFPAGTPGKGSGVYQTRGGKKVLVANVMGRLFMDPLDDPFQAVDQLLKAHRMGGNVDAILIDFHGEATSEKMAMGHFLDGKVSLVVGTHTHVPTADHMILGKGTAYQTDAGMCGDYDSVIGMEKAIPVARFTKKMPTERLSAASGPGTLCGIFVETDDATGLAKRVEPVRAGGKLSQVLPKIEAVNA</sequence>
<dbReference type="Proteomes" id="UP001230156">
    <property type="component" value="Unassembled WGS sequence"/>
</dbReference>
<dbReference type="PANTHER" id="PTHR36303:SF1">
    <property type="entry name" value="2',3'-CYCLIC-NUCLEOTIDE 2'-PHOSPHODIESTERASE"/>
    <property type="match status" value="1"/>
</dbReference>
<dbReference type="Gene3D" id="3.60.21.10">
    <property type="match status" value="1"/>
</dbReference>